<organism evidence="1 2">
    <name type="scientific">Acinetobacter cumulans</name>
    <dbReference type="NCBI Taxonomy" id="2136182"/>
    <lineage>
        <taxon>Bacteria</taxon>
        <taxon>Pseudomonadati</taxon>
        <taxon>Pseudomonadota</taxon>
        <taxon>Gammaproteobacteria</taxon>
        <taxon>Moraxellales</taxon>
        <taxon>Moraxellaceae</taxon>
        <taxon>Acinetobacter</taxon>
    </lineage>
</organism>
<gene>
    <name evidence="1" type="ORF">D7V64_12390</name>
</gene>
<sequence length="64" mass="7644">MYDFDCPHCSWGMNRDDINDQVHEDDRVGEWDIECNNCKKTFELKAEPSITYWAEEKTQEPTND</sequence>
<reference evidence="1 2" key="1">
    <citation type="submission" date="2018-09" db="EMBL/GenBank/DDBJ databases">
        <title>The draft genome of Acinetobacter spp. strains.</title>
        <authorList>
            <person name="Qin J."/>
            <person name="Feng Y."/>
            <person name="Zong Z."/>
        </authorList>
    </citation>
    <scope>NUCLEOTIDE SEQUENCE [LARGE SCALE GENOMIC DNA]</scope>
    <source>
        <strain evidence="1 2">WCHAc060002</strain>
    </source>
</reference>
<protein>
    <recommendedName>
        <fullName evidence="3">CPXCG motif-containing cysteine-rich protein</fullName>
    </recommendedName>
</protein>
<comment type="caution">
    <text evidence="1">The sequence shown here is derived from an EMBL/GenBank/DDBJ whole genome shotgun (WGS) entry which is preliminary data.</text>
</comment>
<dbReference type="RefSeq" id="WP_120367879.1">
    <property type="nucleotide sequence ID" value="NZ_RAXZ01000018.1"/>
</dbReference>
<dbReference type="AlphaFoldDB" id="A0A3A8FW52"/>
<dbReference type="EMBL" id="RAXZ01000018">
    <property type="protein sequence ID" value="RKG50668.1"/>
    <property type="molecule type" value="Genomic_DNA"/>
</dbReference>
<evidence type="ECO:0000313" key="1">
    <source>
        <dbReference type="EMBL" id="RKG50668.1"/>
    </source>
</evidence>
<evidence type="ECO:0000313" key="2">
    <source>
        <dbReference type="Proteomes" id="UP000281084"/>
    </source>
</evidence>
<name>A0A3A8FW52_9GAMM</name>
<accession>A0A3A8FW52</accession>
<proteinExistence type="predicted"/>
<evidence type="ECO:0008006" key="3">
    <source>
        <dbReference type="Google" id="ProtNLM"/>
    </source>
</evidence>
<dbReference type="Proteomes" id="UP000281084">
    <property type="component" value="Unassembled WGS sequence"/>
</dbReference>